<name>A0A2P2NTN1_RHIMU</name>
<evidence type="ECO:0000313" key="1">
    <source>
        <dbReference type="EMBL" id="MBX45846.1"/>
    </source>
</evidence>
<reference evidence="1" key="1">
    <citation type="submission" date="2018-02" db="EMBL/GenBank/DDBJ databases">
        <title>Rhizophora mucronata_Transcriptome.</title>
        <authorList>
            <person name="Meera S.P."/>
            <person name="Sreeshan A."/>
            <person name="Augustine A."/>
        </authorList>
    </citation>
    <scope>NUCLEOTIDE SEQUENCE</scope>
    <source>
        <tissue evidence="1">Leaf</tissue>
    </source>
</reference>
<organism evidence="1">
    <name type="scientific">Rhizophora mucronata</name>
    <name type="common">Asiatic mangrove</name>
    <dbReference type="NCBI Taxonomy" id="61149"/>
    <lineage>
        <taxon>Eukaryota</taxon>
        <taxon>Viridiplantae</taxon>
        <taxon>Streptophyta</taxon>
        <taxon>Embryophyta</taxon>
        <taxon>Tracheophyta</taxon>
        <taxon>Spermatophyta</taxon>
        <taxon>Magnoliopsida</taxon>
        <taxon>eudicotyledons</taxon>
        <taxon>Gunneridae</taxon>
        <taxon>Pentapetalae</taxon>
        <taxon>rosids</taxon>
        <taxon>fabids</taxon>
        <taxon>Malpighiales</taxon>
        <taxon>Rhizophoraceae</taxon>
        <taxon>Rhizophora</taxon>
    </lineage>
</organism>
<dbReference type="AlphaFoldDB" id="A0A2P2NTN1"/>
<proteinExistence type="predicted"/>
<sequence length="34" mass="4048">MSNPNVSPQCYLQSMLQLLQRHSSIKMEERLHTF</sequence>
<dbReference type="EMBL" id="GGEC01065362">
    <property type="protein sequence ID" value="MBX45846.1"/>
    <property type="molecule type" value="Transcribed_RNA"/>
</dbReference>
<accession>A0A2P2NTN1</accession>
<protein>
    <submittedName>
        <fullName evidence="1">Uncharacterized protein</fullName>
    </submittedName>
</protein>